<dbReference type="AlphaFoldDB" id="A0A0C2WF55"/>
<protein>
    <submittedName>
        <fullName evidence="1">Glycoside hydrolase family 79 protein</fullName>
    </submittedName>
</protein>
<dbReference type="Proteomes" id="UP000054549">
    <property type="component" value="Unassembled WGS sequence"/>
</dbReference>
<dbReference type="OrthoDB" id="3010129at2759"/>
<organism evidence="1 2">
    <name type="scientific">Amanita muscaria (strain Koide BX008)</name>
    <dbReference type="NCBI Taxonomy" id="946122"/>
    <lineage>
        <taxon>Eukaryota</taxon>
        <taxon>Fungi</taxon>
        <taxon>Dikarya</taxon>
        <taxon>Basidiomycota</taxon>
        <taxon>Agaricomycotina</taxon>
        <taxon>Agaricomycetes</taxon>
        <taxon>Agaricomycetidae</taxon>
        <taxon>Agaricales</taxon>
        <taxon>Pluteineae</taxon>
        <taxon>Amanitaceae</taxon>
        <taxon>Amanita</taxon>
    </lineage>
</organism>
<reference evidence="1 2" key="1">
    <citation type="submission" date="2014-04" db="EMBL/GenBank/DDBJ databases">
        <title>Evolutionary Origins and Diversification of the Mycorrhizal Mutualists.</title>
        <authorList>
            <consortium name="DOE Joint Genome Institute"/>
            <consortium name="Mycorrhizal Genomics Consortium"/>
            <person name="Kohler A."/>
            <person name="Kuo A."/>
            <person name="Nagy L.G."/>
            <person name="Floudas D."/>
            <person name="Copeland A."/>
            <person name="Barry K.W."/>
            <person name="Cichocki N."/>
            <person name="Veneault-Fourrey C."/>
            <person name="LaButti K."/>
            <person name="Lindquist E.A."/>
            <person name="Lipzen A."/>
            <person name="Lundell T."/>
            <person name="Morin E."/>
            <person name="Murat C."/>
            <person name="Riley R."/>
            <person name="Ohm R."/>
            <person name="Sun H."/>
            <person name="Tunlid A."/>
            <person name="Henrissat B."/>
            <person name="Grigoriev I.V."/>
            <person name="Hibbett D.S."/>
            <person name="Martin F."/>
        </authorList>
    </citation>
    <scope>NUCLEOTIDE SEQUENCE [LARGE SCALE GENOMIC DNA]</scope>
    <source>
        <strain evidence="1 2">Koide BX008</strain>
    </source>
</reference>
<dbReference type="HOGENOM" id="CLU_1261215_0_0_1"/>
<proteinExistence type="predicted"/>
<dbReference type="InterPro" id="IPR052974">
    <property type="entry name" value="GH79_Enzymes"/>
</dbReference>
<evidence type="ECO:0000313" key="2">
    <source>
        <dbReference type="Proteomes" id="UP000054549"/>
    </source>
</evidence>
<gene>
    <name evidence="1" type="ORF">M378DRAFT_180623</name>
</gene>
<dbReference type="Gene3D" id="3.20.20.80">
    <property type="entry name" value="Glycosidases"/>
    <property type="match status" value="1"/>
</dbReference>
<dbReference type="EMBL" id="KN818306">
    <property type="protein sequence ID" value="KIL59997.1"/>
    <property type="molecule type" value="Genomic_DNA"/>
</dbReference>
<dbReference type="PANTHER" id="PTHR36183:SF2">
    <property type="entry name" value="BETA-GLUCURONIDASE C-TERMINAL DOMAIN-CONTAINING PROTEIN"/>
    <property type="match status" value="1"/>
</dbReference>
<sequence>MLQAPAPLANFATQLNIAVRDGPAPLGSSIQQLSFFFGFSIEMSVVDEVLGQRIRVSFLNLMANLICRSGRVNIRVGGNTQETAVIMMVQNTTSGKLLEKDYENTKGTTNSPLIVYKEDLLYLLRNISQTVNVRWFLGIPFNATYRLDIMEKGHRDYLLGLQAGNEAGLYAYMRKRPYYPVRIMDRWTTLGIWALVYQLNRNFLVLNRTMLMGPSVSAA</sequence>
<dbReference type="GO" id="GO:0016787">
    <property type="term" value="F:hydrolase activity"/>
    <property type="evidence" value="ECO:0007669"/>
    <property type="project" value="UniProtKB-KW"/>
</dbReference>
<keyword evidence="1" id="KW-0378">Hydrolase</keyword>
<dbReference type="PANTHER" id="PTHR36183">
    <property type="entry name" value="BETA-GLUCURONIDASE"/>
    <property type="match status" value="1"/>
</dbReference>
<dbReference type="STRING" id="946122.A0A0C2WF55"/>
<keyword evidence="2" id="KW-1185">Reference proteome</keyword>
<name>A0A0C2WF55_AMAMK</name>
<accession>A0A0C2WF55</accession>
<dbReference type="InParanoid" id="A0A0C2WF55"/>
<evidence type="ECO:0000313" key="1">
    <source>
        <dbReference type="EMBL" id="KIL59997.1"/>
    </source>
</evidence>